<evidence type="ECO:0000256" key="1">
    <source>
        <dbReference type="SAM" id="MobiDB-lite"/>
    </source>
</evidence>
<name>A0A0A2VGD5_BEABA</name>
<feature type="region of interest" description="Disordered" evidence="1">
    <location>
        <begin position="103"/>
        <end position="124"/>
    </location>
</feature>
<organism evidence="2 3">
    <name type="scientific">Beauveria bassiana D1-5</name>
    <dbReference type="NCBI Taxonomy" id="1245745"/>
    <lineage>
        <taxon>Eukaryota</taxon>
        <taxon>Fungi</taxon>
        <taxon>Dikarya</taxon>
        <taxon>Ascomycota</taxon>
        <taxon>Pezizomycotina</taxon>
        <taxon>Sordariomycetes</taxon>
        <taxon>Hypocreomycetidae</taxon>
        <taxon>Hypocreales</taxon>
        <taxon>Cordycipitaceae</taxon>
        <taxon>Beauveria</taxon>
    </lineage>
</organism>
<dbReference type="STRING" id="1245745.A0A0A2VGD5"/>
<dbReference type="OrthoDB" id="3557758at2759"/>
<feature type="region of interest" description="Disordered" evidence="1">
    <location>
        <begin position="14"/>
        <end position="33"/>
    </location>
</feature>
<dbReference type="EMBL" id="ANFO01000739">
    <property type="protein sequence ID" value="KGQ06946.1"/>
    <property type="molecule type" value="Genomic_DNA"/>
</dbReference>
<feature type="region of interest" description="Disordered" evidence="1">
    <location>
        <begin position="225"/>
        <end position="264"/>
    </location>
</feature>
<evidence type="ECO:0000313" key="2">
    <source>
        <dbReference type="EMBL" id="KGQ06946.1"/>
    </source>
</evidence>
<comment type="caution">
    <text evidence="2">The sequence shown here is derived from an EMBL/GenBank/DDBJ whole genome shotgun (WGS) entry which is preliminary data.</text>
</comment>
<gene>
    <name evidence="2" type="ORF">BBAD15_g7734</name>
</gene>
<evidence type="ECO:0000313" key="3">
    <source>
        <dbReference type="Proteomes" id="UP000030106"/>
    </source>
</evidence>
<protein>
    <submittedName>
        <fullName evidence="2">Uncharacterized protein</fullName>
    </submittedName>
</protein>
<feature type="region of interest" description="Disordered" evidence="1">
    <location>
        <begin position="304"/>
        <end position="327"/>
    </location>
</feature>
<dbReference type="AlphaFoldDB" id="A0A0A2VGD5"/>
<reference evidence="2 3" key="1">
    <citation type="submission" date="2012-10" db="EMBL/GenBank/DDBJ databases">
        <title>Genome sequencing and analysis of entomopathogenic fungi Beauveria bassiana D1-5.</title>
        <authorList>
            <person name="Li Q."/>
            <person name="Wang L."/>
            <person name="Zhang Z."/>
            <person name="Wang Q."/>
            <person name="Ren J."/>
            <person name="Wang M."/>
            <person name="Xu W."/>
            <person name="Wang J."/>
            <person name="Lu Y."/>
            <person name="Du Q."/>
            <person name="Sun Z."/>
        </authorList>
    </citation>
    <scope>NUCLEOTIDE SEQUENCE [LARGE SCALE GENOMIC DNA]</scope>
    <source>
        <strain evidence="2 3">D1-5</strain>
    </source>
</reference>
<dbReference type="eggNOG" id="ENOG502T1TT">
    <property type="taxonomic scope" value="Eukaryota"/>
</dbReference>
<feature type="compositionally biased region" description="Polar residues" evidence="1">
    <location>
        <begin position="103"/>
        <end position="114"/>
    </location>
</feature>
<feature type="compositionally biased region" description="Low complexity" evidence="1">
    <location>
        <begin position="230"/>
        <end position="245"/>
    </location>
</feature>
<dbReference type="HOGENOM" id="CLU_044097_0_0_1"/>
<sequence length="431" mass="47881">MGISRMGFAQLFSSHKHDMHTGRTKKPLVISSPIGPVKNSRGADFTRSDGLIIVDAIKDCGPPKDDDEFEDPGAVFPEKKMAISMFARKTLFKTQSLASLSSASRGVMQASSTTPRRRVDDDLSSLSKLKRASASTTTIFTDTGDHEYTHATRLPDHGSLHKSKLKFATKLPQSKTMNVLQDIKNSVPYRRNVTSTISKPHIKKLDASLKPSDAPRVVVLRSLTRRSQEESVSSSTRSSTTNITTPDSSKQMNDAVETPPNPRQIVHAQPSAYWSGRFTTLRDHLCNEHMACVLSKATDTIQTGISGDSTRDGRSHDLQLSGNPPYPLQDEDDLCRQVFTILESQCITKAAKMSLTRWREKFAIRRCRPNLLPHRGGFLGDSQISKRFASSGRHQDVQSLAFLEDAYYSNASNAFGMTHPHSLEGRYLNFR</sequence>
<accession>A0A0A2VGD5</accession>
<dbReference type="Proteomes" id="UP000030106">
    <property type="component" value="Unassembled WGS sequence"/>
</dbReference>
<proteinExistence type="predicted"/>